<feature type="compositionally biased region" description="Basic residues" evidence="5">
    <location>
        <begin position="432"/>
        <end position="444"/>
    </location>
</feature>
<feature type="compositionally biased region" description="Low complexity" evidence="5">
    <location>
        <begin position="1833"/>
        <end position="1845"/>
    </location>
</feature>
<feature type="compositionally biased region" description="Low complexity" evidence="5">
    <location>
        <begin position="1049"/>
        <end position="1058"/>
    </location>
</feature>
<feature type="region of interest" description="Disordered" evidence="5">
    <location>
        <begin position="2330"/>
        <end position="2655"/>
    </location>
</feature>
<feature type="compositionally biased region" description="Basic residues" evidence="5">
    <location>
        <begin position="2985"/>
        <end position="2994"/>
    </location>
</feature>
<keyword evidence="6" id="KW-0472">Membrane</keyword>
<feature type="region of interest" description="Disordered" evidence="5">
    <location>
        <begin position="1920"/>
        <end position="1972"/>
    </location>
</feature>
<protein>
    <submittedName>
        <fullName evidence="9">Malate dehydrogenase</fullName>
    </submittedName>
</protein>
<evidence type="ECO:0000256" key="1">
    <source>
        <dbReference type="ARBA" id="ARBA00001936"/>
    </source>
</evidence>
<feature type="compositionally biased region" description="Basic and acidic residues" evidence="5">
    <location>
        <begin position="525"/>
        <end position="540"/>
    </location>
</feature>
<feature type="region of interest" description="Disordered" evidence="5">
    <location>
        <begin position="1329"/>
        <end position="1389"/>
    </location>
</feature>
<keyword evidence="4" id="KW-0560">Oxidoreductase</keyword>
<feature type="compositionally biased region" description="Basic residues" evidence="5">
    <location>
        <begin position="5342"/>
        <end position="5353"/>
    </location>
</feature>
<evidence type="ECO:0000259" key="7">
    <source>
        <dbReference type="SMART" id="SM00919"/>
    </source>
</evidence>
<feature type="compositionally biased region" description="Gly residues" evidence="5">
    <location>
        <begin position="2643"/>
        <end position="2653"/>
    </location>
</feature>
<evidence type="ECO:0000256" key="4">
    <source>
        <dbReference type="ARBA" id="ARBA00023002"/>
    </source>
</evidence>
<feature type="compositionally biased region" description="Basic residues" evidence="5">
    <location>
        <begin position="2523"/>
        <end position="2553"/>
    </location>
</feature>
<feature type="region of interest" description="Disordered" evidence="5">
    <location>
        <begin position="779"/>
        <end position="802"/>
    </location>
</feature>
<feature type="compositionally biased region" description="Basic residues" evidence="5">
    <location>
        <begin position="1346"/>
        <end position="1362"/>
    </location>
</feature>
<feature type="compositionally biased region" description="Low complexity" evidence="5">
    <location>
        <begin position="4417"/>
        <end position="4438"/>
    </location>
</feature>
<evidence type="ECO:0000256" key="5">
    <source>
        <dbReference type="SAM" id="MobiDB-lite"/>
    </source>
</evidence>
<feature type="region of interest" description="Disordered" evidence="5">
    <location>
        <begin position="632"/>
        <end position="766"/>
    </location>
</feature>
<dbReference type="InterPro" id="IPR037062">
    <property type="entry name" value="Malic_N_dom_sf"/>
</dbReference>
<feature type="region of interest" description="Disordered" evidence="5">
    <location>
        <begin position="1594"/>
        <end position="1635"/>
    </location>
</feature>
<feature type="compositionally biased region" description="Basic residues" evidence="5">
    <location>
        <begin position="1959"/>
        <end position="1968"/>
    </location>
</feature>
<feature type="region of interest" description="Disordered" evidence="5">
    <location>
        <begin position="4355"/>
        <end position="4396"/>
    </location>
</feature>
<dbReference type="GO" id="GO:0004470">
    <property type="term" value="F:malic enzyme activity"/>
    <property type="evidence" value="ECO:0007669"/>
    <property type="project" value="InterPro"/>
</dbReference>
<dbReference type="SMART" id="SM00919">
    <property type="entry name" value="Malic_M"/>
    <property type="match status" value="1"/>
</dbReference>
<feature type="compositionally biased region" description="Basic and acidic residues" evidence="5">
    <location>
        <begin position="4311"/>
        <end position="4329"/>
    </location>
</feature>
<feature type="compositionally biased region" description="Basic residues" evidence="5">
    <location>
        <begin position="1607"/>
        <end position="1623"/>
    </location>
</feature>
<feature type="region of interest" description="Disordered" evidence="5">
    <location>
        <begin position="1176"/>
        <end position="1294"/>
    </location>
</feature>
<feature type="region of interest" description="Disordered" evidence="5">
    <location>
        <begin position="4787"/>
        <end position="4834"/>
    </location>
</feature>
<feature type="compositionally biased region" description="Basic residues" evidence="5">
    <location>
        <begin position="2279"/>
        <end position="2289"/>
    </location>
</feature>
<dbReference type="Gene3D" id="3.30.70.1790">
    <property type="entry name" value="RepB DNA-primase, N-terminal domain"/>
    <property type="match status" value="1"/>
</dbReference>
<feature type="compositionally biased region" description="Basic residues" evidence="5">
    <location>
        <begin position="2842"/>
        <end position="2859"/>
    </location>
</feature>
<feature type="compositionally biased region" description="Basic residues" evidence="5">
    <location>
        <begin position="653"/>
        <end position="673"/>
    </location>
</feature>
<feature type="region of interest" description="Disordered" evidence="5">
    <location>
        <begin position="417"/>
        <end position="478"/>
    </location>
</feature>
<feature type="region of interest" description="Disordered" evidence="5">
    <location>
        <begin position="4238"/>
        <end position="4329"/>
    </location>
</feature>
<feature type="region of interest" description="Disordered" evidence="5">
    <location>
        <begin position="1468"/>
        <end position="1495"/>
    </location>
</feature>
<feature type="transmembrane region" description="Helical" evidence="6">
    <location>
        <begin position="4523"/>
        <end position="4543"/>
    </location>
</feature>
<dbReference type="InterPro" id="IPR012301">
    <property type="entry name" value="Malic_N_dom"/>
</dbReference>
<feature type="compositionally biased region" description="Low complexity" evidence="5">
    <location>
        <begin position="2191"/>
        <end position="2200"/>
    </location>
</feature>
<feature type="compositionally biased region" description="Basic residues" evidence="5">
    <location>
        <begin position="2426"/>
        <end position="2449"/>
    </location>
</feature>
<feature type="compositionally biased region" description="Low complexity" evidence="5">
    <location>
        <begin position="2360"/>
        <end position="2377"/>
    </location>
</feature>
<feature type="compositionally biased region" description="Basic and acidic residues" evidence="5">
    <location>
        <begin position="1731"/>
        <end position="1745"/>
    </location>
</feature>
<feature type="compositionally biased region" description="Basic residues" evidence="5">
    <location>
        <begin position="2820"/>
        <end position="2829"/>
    </location>
</feature>
<feature type="compositionally biased region" description="Basic and acidic residues" evidence="5">
    <location>
        <begin position="2457"/>
        <end position="2469"/>
    </location>
</feature>
<sequence>MDSSAEKKEEIRQQLRLAALEYHEFPTPGKISVTPTKQLTNQRDLALAYSPGVAAPCEEIVIDPAAAYKYTARGNLVAVITNGTAVLGLGNIGPLAAKPVMEGKGVLFKKFAGIDVFDIEINELDPDKLVDIIAALEPTFGGVNLEDIKAPECFYIERQLRERMKIPVFHDDQHGTAIIVGAAILNGIQLVGKDIKHCKLVVSGAGAAALACLDLIVDLGFPLENIFVTDLAGVVYKGRTELMDPDKERFARDTDARTLAEVIPDADIFLGLSAGGVLKQDMVKSMASNPLILALANPNPEILPDDVKAVRGDAIICTGRSDYPNQVNNVLCFPYIFRGALDCGATTITREMEIAVVHAIAELAHAEQSDIVATTYGFTNLSFGGRGLGRGNASDRRPASVCRQPAAVRVPQRHLHEAAVPGGQENPERTQAHRLCRRRRRARAARSAGDRRRKTGAPDPGRPSGRAGSAHRQVRPAPEAWRRFRRHQSGPGRPLPRLLAVVLRADVARRRDAGIRQAGNAPPPHADRRHDDQEGRCGRHDLRHLRHHRAAPEIHRPGAGQARRRLRVRGHERADHAGAPAGHGGHARQRKPERRRTGSHYRDGGRRDAPFRFVAARRAPVALELRLVQQRIGAKNARHAGAGERARSDPGNRRRNARRHGARFQAAPRHHAGLHPERRCQPAGGAKHRRRQHRLQPGENGGRQRHRGGPDPARLLAGRAHPDAVGHRAPHRQHDRAVRGRCGGGQGGASGISRLPGAPRNRFSGSGFFSPAHFLCTSRKSEHDDDQERADHGDYGPGRRLSGATAARQRLCGDRRVSAYQLGQFLAHRGAGCRVPSPAPPGGIRPDGPGSHRAPGAARAAGRSLQPGRAKLRGRVVRAACHHGPDHGPGRRQSARGDPHRQSGDPFLPGVHVRDVRQGAGRAAKRGHAVLSAQSVWRGQAVCALDDRQLSRGVRHLRCVRHPVQPRVAAARTRIRHPQDYRYGSQDPPGPAGRARVGQHRCPARLGLCPGIRGRHVAHAAGRHARHLCAGHPPHRDRARLRHPGVQGGRRPPGVARRGGQRGGRVYQDRRGAGARQSRLLPACRSGPADRRSVAGPHRAGMAGAHHAGAVMPDDGGSGPAPQCSRRARPDHGAVRLYRPLRGCRIARGRLPGGGPGGARRCLRRPWRRAACRRPERPRRARCRGGARATGRGGPPGRHRLRGPWRCRATVPRQRGRHPQPARGAGRVAGHTVGGAAGQAGHGVHGAPVAGPPAADRGAAVQLHGRGPGRALPAAQDRRPLPPPRRRDRAGQSARVARFFRRAHGGAQLPAPAGRAHCRYRRPHLQYLLGPGNVAGRGAGHDGRSRRLPHRRPRQSRLRARQRGGAAGGRPSPPGHGDRTARPRAAGPHAALDARGLCAAWRAGPGERGPRLAAVVCGGHAGRRAAAGQRLPPRQPHAGGAARPVPRHRLPHRAHGLPGGGHAARRAAGAASAMVQPQVAAPEKPAAGPRRAQGAARDRAIAACRARAGGMLWRRREPHQRRASRRGRRVVRRARAGCARRHPGAPRAAGGLLPVRGHPAAAQERRTPAGRVPGAAAGVARGAPAGDRGCAGLAQRGADPAPEGSARARRTCRVARPPHRRRPAAPPVRGGGRAGLPVAARGVRVAAARSVRQRRAGGLRPCHVAARGGAGRGAGIRSAVGGRHRRRHDHAGARRWRSNPPGGGRPAPRAGHDLERRGAPHRRRLPPGHPPDVRGHQPPGRDQHGAHACQRPVAGADALRGPHGAPGAARFRNRVHRFFGGRHRQAGAAGPAGGRGALPFSVAVHGPCAFHGARGQAHRGDVPLGHRAPEKPAAPVRPAHAALPARRGRARGHIPRLPGVVAGAAPAPAPGQDARDSVWPGPGGVHGHAGRARPMGRVARAPGHALLPVRGRAALLQGPAHPARCADAGGLSGGNRGRRSGRTGPAAAGGAPGAAPRALRGRGGRGRQGRAAAGLLRDGVSVAPAVGGVRHLAAGGGDVRQADDLVRHRHRHLLHQYRPGHGAGGAARRSAGAGRSHGRLVGRSRARRRHGPQRRSAVPRAVYGRTHGRQLPRAVRRDGGRRPARGGLPGHRLRHRPGRTRLRHRRGLGHHHPRPHAAGSHRRPVHRRQAALPGQAHARHHRQRADHHRRPRDGPARRRRRLSAETVRVFRAAGAGGSAVAPQRPRRRQHPAAGGRFAARPAHHARHARRQGHHAAAARVPAARIPDAQREPGGHPHHAARIGVGLPLRSANQCDRRPDQPPARQGGQGFPRHADPHPARRGLPHGRRRRRFRGAPAWLTGCAARAGCGAPPSRPSWCWATACWAPSRSRRSAASIGRWRGQRPRDLPAGRRRRRHAGRQSRLVAAGGWRGRPAAGHGQRRRGAQRPPETGAPVSAPARRRRPADRRARPERAGGRARPDLGCAAGRRRHLAAAHGGRRAAVPPHHRKQAGGNPPHGRADRGRRSESPHSRHGRRRIRAAQPRHQPHARPHRAADGRHPPHRRGGVGHAHAPVRAAGPGPGGGRHRRNVRGERRRRRHRAHGRRARIAVRGRRPQPAGQRDCQPAGKRHQIRGAGSDDPRARRPAPGHGVDRRAGQRPRHPGGRTGQGDAALLSPRQEPPLARQRPRTVDRERHRHVARRPAGAGGRRAGTGGAHRAAAGAGISVRPYAVATRGDYKSLATVCRGSLRASYPAWPGPLRRGQLRVAPAGRRPRCVPRTRSAPGGAQAQERRGAVRDRLHDQYRRAVVDREGGHAGAPARLPRQETPQVRVLFGRVQPHQHPRRHPDVGRAALQLPPLRHEPPRIAAAGGCGRGHHADHCQRRRVQHGRHDRAAARPGGAGRALRRAAVHRRRPRHRHPGRQWRRHVGALRLLQREHHADGDLEQGARFHRRLRGRGARRGGRDPADQFRLRLYVPAAAGPGGRAARCAGPAGRRAAAAPAPVGQPALLHRPDGAAGLHHHLDPDADFAGADRRRRNLPALRHRITARRHPRRCHPVPGRARGPGAPALHDERRPHARPDRPLGGRDGPPGRPPGAARGMKPVGPGPVLQAPAHRWRTVHQPRLEVLAALLFQVFHRLLHGPRLLVRACGSEGVEDVGNGHDASHQRNCLPLQTVRITAAVPLFVVRGRQQVGHGQHAAIVLADDVAADDGVRLHDFPFVRIERSRFLQDVVGDADLAHVVHGRRVQQVVRFLFAHAQRHAQHARVMAHADHVQAGLVVLVFGGQSQALDDLQARAFEFVRAHQRQVRAHARAHDGRADRLGDVIDGAGFEAHHFVGGVAQGSDEDHRDVVGGGIALEQAAGLVAGHPRHHHVEQDQLRRLLQRQLQRARAVLGEQQAVMVLQDMAQQLQVARFIVHRQDQRQLVFGQGHQFSLDRLSSSASSVDAASGKSKSSIAPCSAASWLPRAAGAPARLEIRALRAASSSAPRPSAGRSAAARARAGAGSNTGTALAAATVPLLPSPPSSPPSAGSSSLRALPSRVRALAASRRVAMACMAWMAPSAASSCAASWRCSRPSSASSTVASSRAGAAHSFSICPSARPAGARQQRGQRGGAVVVVGGKASQRGLVDGFLAGPALQARLVIEHAVARGRVGRRAVLHRRQVEHLGDFVRQREPVHGLGGETVHARFGGGLAVRGQHAGRHGDDGHARRRRAVGEPFALALAGADGAGGGQAVHQRHLHVHQDHVVPVVGRELHGDGAVAGRLQRVTALGEHEREQLQVLRHVVHRQEAQRRQRIVAAFRILARTVVGVGRFERQLHQERGALARHAGDADGALHERDQLAADGGAQSRAAEAARHRGVGLGERVEDGVEPFGCDADAGVLHGDIELAVARAGAQRDLAHAGELDRVVEQVAEDLAHAQFVAVQPGRQRRVVFDVDGEALGAGVAAERGGQFVDQAEQAVVRAAFLAHGVEVAALAGIEFGIEQHVGKTENRIHRRADFVAHIGQEAGARGGRLFGRIFCLAQFLLHLAPLADVENHAIDPDGVGIAVVARDGAMFPHRPDLAVGVADAVLDLVRRQRLHAARDFRLHVVAVLGQHQAGQGAGALRTDEVAGGEAGQAFHAVADEHGRRAIAHAAAERDAGDVADQRAELLLAGAQRLHDGAPLADVRDEQHEQVAVLHPRMADGAADGYHAAVLAQRDHFVHGVGAGAGVSALAQVIEQAVALRAFDVGDQQADVAAHDFVAMPAEDAFGRGVEFVDHALGVHRHHAVDGGGEQRAHPAFAFAELAIQVAVAQHAVGGQDEDGNGHRDDGDRQRQEAGVLAGRVARRDGAGEARGGHAGVVHAGDGAAHDGRAEGAEEAGAHLLAQAAHAEADPDRQRGQGDGHHDRQREHGRIVVQVEVHAHGGHARVVHGADAGAHQQTAGEQGARGELAPADDVERHPRCAQAGQHRQHGDAGIVVDGGAQVERQHADEVHGPHAAAQRQAARGQHGGAQPARAVLDQRRIVGRGEQLEQSGGSHMIVGVRRPGAETISQKRSRESGPVWRVQGLSCALRGVLLMCCWACQRARRRGVTRARRRRQASVIELLAAVAAFGGGLALARFFRFRPALPRLQRGLLAARRVLGDALLRGHAFFAVFQQAHLLAHGQRPDQKDDYQRQQVAQLPDAEILADNGEQRRGPFQPALPEHAQRAGKGAKQRGLGNHPLARFDAVFPELQGIAMDGGIETGTCCMYSIDLIGKYLTTVILATAALSLPAVAVPVETVVGPGWASNSVNAVVFRKNSLPDARRRRLPARGVGSSQQRLALCAQRPAGIAGAGAQAADGGPRRGGGVLSGILSPARWPVAVLLPPGRLGPGRPGDQPLRPGRRPLDPPAYQSDHGGRPPQRLLAGVPRPPGHLAPVMGVARIARRGQQPRSGLCALARWRRDVGNVGRQAVCVADRRRQCRVRRAHSREQRADQPDVDVGRPRRPSVYCQLLARARFRGAAIPRGLSQRSGLADARPRLSQHGVFVERAGHQTHSHRAPANHGEPGRRPARRAAGVPRRGARQQGVGGAHGRYRRRFVAGQRPDGDVGGIVGTELRYRTVAAQRCAEPVRAGRAASRWRRPGRRGGPAGTGAGLAAPARGSVLRHLAQGDFQDVAVERIENAWMPGEQGGHAFDDAHVVLFGHGGNFRHLRRRDVGDLFGRQARVAVLREQIADAARQRGQHGGADIVEQQVEQFGAQVAVAMEKQLADHLRKRRRVAIAQRGRNPLGNRRLRLFAHDVLEGLLHAVRIGGGDRGGAARSVRGLTMAAPGVCVDWHTGMAWPVEPSPPRLWQHMASGLLDGRLTGDRIGTAPDHPACRTGGVRRPARQRRRQSRHPHAQHHAGHGRLSCRAGQGDGRAPHPRGGHLERLLDAVAGRCHGQRRRRDHHRTRAGEDRPGARQFCARRAGSPHRPARRRCRRHLARAGRWRLRFAVPRFAAQRLPRVVAPPETGAAAGRLAGGSLPRQAAQRLERAGQSTEFSHYLLATLVGLVTGLQRIVALAETSTGDQQRAGRRGRGAALGQGQCHAGHGVAQAHECARIRCNDTAGRRPRAGAVKGLSKSNLETLKKRGFGPAAVVDAGGGSYQAWVRLSEKPLSERLREFAGSDLHKGIGLSAGMAVGLSDGRLAGFTNRSMRTDSGTHPYALLLESAGKRAVAAAAYLEYLQAGRLIEKMAGMNRQHPRSRGPSR</sequence>
<feature type="compositionally biased region" description="Low complexity" evidence="5">
    <location>
        <begin position="2508"/>
        <end position="2517"/>
    </location>
</feature>
<dbReference type="Pfam" id="PF03949">
    <property type="entry name" value="Malic_M"/>
    <property type="match status" value="1"/>
</dbReference>
<dbReference type="PANTHER" id="PTHR43237:SF4">
    <property type="entry name" value="NADP-DEPENDENT MALIC ENZYME"/>
    <property type="match status" value="1"/>
</dbReference>
<feature type="region of interest" description="Disordered" evidence="5">
    <location>
        <begin position="1516"/>
        <end position="1554"/>
    </location>
</feature>
<feature type="compositionally biased region" description="Basic and acidic residues" evidence="5">
    <location>
        <begin position="2405"/>
        <end position="2419"/>
    </location>
</feature>
<dbReference type="InterPro" id="IPR051674">
    <property type="entry name" value="Malate_Decarboxylase"/>
</dbReference>
<name>A0A699GE29_TANCI</name>
<feature type="region of interest" description="Disordered" evidence="5">
    <location>
        <begin position="976"/>
        <end position="997"/>
    </location>
</feature>
<comment type="cofactor">
    <cofactor evidence="1">
        <name>Mn(2+)</name>
        <dbReference type="ChEBI" id="CHEBI:29035"/>
    </cofactor>
</comment>
<feature type="region of interest" description="Disordered" evidence="5">
    <location>
        <begin position="1669"/>
        <end position="1749"/>
    </location>
</feature>
<gene>
    <name evidence="9" type="ORF">Tci_000090</name>
</gene>
<dbReference type="InterPro" id="IPR012302">
    <property type="entry name" value="Malic_NAD-bd"/>
</dbReference>
<feature type="compositionally biased region" description="Basic residues" evidence="5">
    <location>
        <begin position="1516"/>
        <end position="1544"/>
    </location>
</feature>
<keyword evidence="3" id="KW-0479">Metal-binding</keyword>
<feature type="transmembrane region" description="Helical" evidence="6">
    <location>
        <begin position="4483"/>
        <end position="4503"/>
    </location>
</feature>
<dbReference type="GO" id="GO:0051287">
    <property type="term" value="F:NAD binding"/>
    <property type="evidence" value="ECO:0007669"/>
    <property type="project" value="InterPro"/>
</dbReference>
<feature type="region of interest" description="Disordered" evidence="5">
    <location>
        <begin position="2250"/>
        <end position="2289"/>
    </location>
</feature>
<keyword evidence="6" id="KW-1133">Transmembrane helix</keyword>
<dbReference type="Gene3D" id="3.40.50.10380">
    <property type="entry name" value="Malic enzyme, N-terminal domain"/>
    <property type="match status" value="1"/>
</dbReference>
<evidence type="ECO:0000259" key="8">
    <source>
        <dbReference type="SMART" id="SM01274"/>
    </source>
</evidence>
<feature type="region of interest" description="Disordered" evidence="5">
    <location>
        <begin position="5036"/>
        <end position="5059"/>
    </location>
</feature>
<feature type="region of interest" description="Disordered" evidence="5">
    <location>
        <begin position="2709"/>
        <end position="2733"/>
    </location>
</feature>
<feature type="region of interest" description="Disordered" evidence="5">
    <location>
        <begin position="513"/>
        <end position="606"/>
    </location>
</feature>
<organism evidence="9">
    <name type="scientific">Tanacetum cinerariifolium</name>
    <name type="common">Dalmatian daisy</name>
    <name type="synonym">Chrysanthemum cinerariifolium</name>
    <dbReference type="NCBI Taxonomy" id="118510"/>
    <lineage>
        <taxon>Eukaryota</taxon>
        <taxon>Viridiplantae</taxon>
        <taxon>Streptophyta</taxon>
        <taxon>Embryophyta</taxon>
        <taxon>Tracheophyta</taxon>
        <taxon>Spermatophyta</taxon>
        <taxon>Magnoliopsida</taxon>
        <taxon>eudicotyledons</taxon>
        <taxon>Gunneridae</taxon>
        <taxon>Pentapetalae</taxon>
        <taxon>asterids</taxon>
        <taxon>campanulids</taxon>
        <taxon>Asterales</taxon>
        <taxon>Asteraceae</taxon>
        <taxon>Asteroideae</taxon>
        <taxon>Anthemideae</taxon>
        <taxon>Anthemidinae</taxon>
        <taxon>Tanacetum</taxon>
    </lineage>
</organism>
<reference evidence="9" key="1">
    <citation type="journal article" date="2019" name="Sci. Rep.">
        <title>Draft genome of Tanacetum cinerariifolium, the natural source of mosquito coil.</title>
        <authorList>
            <person name="Yamashiro T."/>
            <person name="Shiraishi A."/>
            <person name="Satake H."/>
            <person name="Nakayama K."/>
        </authorList>
    </citation>
    <scope>NUCLEOTIDE SEQUENCE</scope>
</reference>
<feature type="compositionally biased region" description="Low complexity" evidence="5">
    <location>
        <begin position="1245"/>
        <end position="1261"/>
    </location>
</feature>
<dbReference type="InterPro" id="IPR045213">
    <property type="entry name" value="Malic_NAD-bd_bact_type"/>
</dbReference>
<feature type="compositionally biased region" description="Low complexity" evidence="5">
    <location>
        <begin position="848"/>
        <end position="864"/>
    </location>
</feature>
<dbReference type="EMBL" id="BKCJ010000001">
    <property type="protein sequence ID" value="GEU28112.1"/>
    <property type="molecule type" value="Genomic_DNA"/>
</dbReference>
<feature type="compositionally biased region" description="Basic residues" evidence="5">
    <location>
        <begin position="2036"/>
        <end position="2053"/>
    </location>
</feature>
<feature type="region of interest" description="Disordered" evidence="5">
    <location>
        <begin position="1425"/>
        <end position="1449"/>
    </location>
</feature>
<evidence type="ECO:0000256" key="3">
    <source>
        <dbReference type="ARBA" id="ARBA00022723"/>
    </source>
</evidence>
<feature type="domain" description="Malic enzyme NAD-binding" evidence="7">
    <location>
        <begin position="173"/>
        <end position="408"/>
    </location>
</feature>
<feature type="compositionally biased region" description="Basic and acidic residues" evidence="5">
    <location>
        <begin position="4266"/>
        <end position="4276"/>
    </location>
</feature>
<dbReference type="SUPFAM" id="SSF51735">
    <property type="entry name" value="NAD(P)-binding Rossmann-fold domains"/>
    <property type="match status" value="1"/>
</dbReference>
<feature type="compositionally biased region" description="Basic residues" evidence="5">
    <location>
        <begin position="585"/>
        <end position="599"/>
    </location>
</feature>
<dbReference type="Pfam" id="PF00390">
    <property type="entry name" value="malic"/>
    <property type="match status" value="1"/>
</dbReference>
<keyword evidence="6" id="KW-0812">Transmembrane</keyword>
<dbReference type="GO" id="GO:0046872">
    <property type="term" value="F:metal ion binding"/>
    <property type="evidence" value="ECO:0007669"/>
    <property type="project" value="UniProtKB-KW"/>
</dbReference>
<feature type="compositionally biased region" description="Low complexity" evidence="5">
    <location>
        <begin position="1942"/>
        <end position="1958"/>
    </location>
</feature>
<feature type="compositionally biased region" description="Basic residues" evidence="5">
    <location>
        <begin position="2350"/>
        <end position="2359"/>
    </location>
</feature>
<feature type="region of interest" description="Disordered" evidence="5">
    <location>
        <begin position="881"/>
        <end position="911"/>
    </location>
</feature>
<feature type="compositionally biased region" description="Basic residues" evidence="5">
    <location>
        <begin position="5288"/>
        <end position="5308"/>
    </location>
</feature>
<dbReference type="PANTHER" id="PTHR43237">
    <property type="entry name" value="NADP-DEPENDENT MALIC ENZYME"/>
    <property type="match status" value="1"/>
</dbReference>
<feature type="region of interest" description="Disordered" evidence="5">
    <location>
        <begin position="2015"/>
        <end position="2220"/>
    </location>
</feature>
<feature type="region of interest" description="Disordered" evidence="5">
    <location>
        <begin position="2952"/>
        <end position="2972"/>
    </location>
</feature>
<dbReference type="GO" id="GO:0016616">
    <property type="term" value="F:oxidoreductase activity, acting on the CH-OH group of donors, NAD or NADP as acceptor"/>
    <property type="evidence" value="ECO:0007669"/>
    <property type="project" value="InterPro"/>
</dbReference>
<feature type="compositionally biased region" description="Basic residues" evidence="5">
    <location>
        <begin position="1028"/>
        <end position="1043"/>
    </location>
</feature>
<comment type="caution">
    <text evidence="9">The sequence shown here is derived from an EMBL/GenBank/DDBJ whole genome shotgun (WGS) entry which is preliminary data.</text>
</comment>
<feature type="domain" description="Malic enzyme N-terminal" evidence="8">
    <location>
        <begin position="28"/>
        <end position="161"/>
    </location>
</feature>
<dbReference type="SUPFAM" id="SSF53223">
    <property type="entry name" value="Aminoacid dehydrogenase-like, N-terminal domain"/>
    <property type="match status" value="1"/>
</dbReference>
<feature type="region of interest" description="Disordered" evidence="5">
    <location>
        <begin position="2808"/>
        <end position="2859"/>
    </location>
</feature>
<dbReference type="SMART" id="SM01274">
    <property type="entry name" value="malic"/>
    <property type="match status" value="1"/>
</dbReference>
<feature type="compositionally biased region" description="Basic residues" evidence="5">
    <location>
        <begin position="2201"/>
        <end position="2213"/>
    </location>
</feature>
<feature type="compositionally biased region" description="Basic and acidic residues" evidence="5">
    <location>
        <begin position="3008"/>
        <end position="3023"/>
    </location>
</feature>
<feature type="region of interest" description="Disordered" evidence="5">
    <location>
        <begin position="2985"/>
        <end position="3042"/>
    </location>
</feature>
<feature type="compositionally biased region" description="Low complexity" evidence="5">
    <location>
        <begin position="2997"/>
        <end position="3007"/>
    </location>
</feature>
<dbReference type="InterPro" id="IPR032683">
    <property type="entry name" value="Malate_DH"/>
</dbReference>
<feature type="region of interest" description="Disordered" evidence="5">
    <location>
        <begin position="4615"/>
        <end position="4639"/>
    </location>
</feature>
<feature type="compositionally biased region" description="Low complexity" evidence="5">
    <location>
        <begin position="2026"/>
        <end position="2035"/>
    </location>
</feature>
<feature type="compositionally biased region" description="Low complexity" evidence="5">
    <location>
        <begin position="4976"/>
        <end position="4988"/>
    </location>
</feature>
<feature type="compositionally biased region" description="Basic and acidic residues" evidence="5">
    <location>
        <begin position="883"/>
        <end position="903"/>
    </location>
</feature>
<feature type="region of interest" description="Disordered" evidence="5">
    <location>
        <begin position="5270"/>
        <end position="5328"/>
    </location>
</feature>
<feature type="compositionally biased region" description="Basic residues" evidence="5">
    <location>
        <begin position="1682"/>
        <end position="1697"/>
    </location>
</feature>
<evidence type="ECO:0000313" key="9">
    <source>
        <dbReference type="EMBL" id="GEU28112.1"/>
    </source>
</evidence>
<comment type="cofactor">
    <cofactor evidence="2">
        <name>Mg(2+)</name>
        <dbReference type="ChEBI" id="CHEBI:18420"/>
    </cofactor>
</comment>
<feature type="compositionally biased region" description="Basic residues" evidence="5">
    <location>
        <begin position="2091"/>
        <end position="2129"/>
    </location>
</feature>
<feature type="region of interest" description="Disordered" evidence="5">
    <location>
        <begin position="4954"/>
        <end position="4994"/>
    </location>
</feature>
<proteinExistence type="predicted"/>
<feature type="region of interest" description="Disordered" evidence="5">
    <location>
        <begin position="833"/>
        <end position="866"/>
    </location>
</feature>
<feature type="compositionally biased region" description="Basic residues" evidence="5">
    <location>
        <begin position="1176"/>
        <end position="1185"/>
    </location>
</feature>
<dbReference type="Gene3D" id="3.40.50.720">
    <property type="entry name" value="NAD(P)-binding Rossmann-like Domain"/>
    <property type="match status" value="1"/>
</dbReference>
<feature type="region of interest" description="Disordered" evidence="5">
    <location>
        <begin position="3419"/>
        <end position="3442"/>
    </location>
</feature>
<dbReference type="InterPro" id="IPR046346">
    <property type="entry name" value="Aminoacid_DH-like_N_sf"/>
</dbReference>
<accession>A0A699GE29</accession>
<feature type="region of interest" description="Disordered" evidence="5">
    <location>
        <begin position="1814"/>
        <end position="1849"/>
    </location>
</feature>
<dbReference type="FunFam" id="3.40.50.10380:FF:000003">
    <property type="entry name" value="NADP-dependent malic enzyme"/>
    <property type="match status" value="1"/>
</dbReference>
<feature type="compositionally biased region" description="Basic and acidic residues" evidence="5">
    <location>
        <begin position="641"/>
        <end position="652"/>
    </location>
</feature>
<evidence type="ECO:0000256" key="6">
    <source>
        <dbReference type="SAM" id="Phobius"/>
    </source>
</evidence>
<feature type="region of interest" description="Disordered" evidence="5">
    <location>
        <begin position="4409"/>
        <end position="4443"/>
    </location>
</feature>
<feature type="region of interest" description="Disordered" evidence="5">
    <location>
        <begin position="5340"/>
        <end position="5360"/>
    </location>
</feature>
<feature type="compositionally biased region" description="Basic and acidic residues" evidence="5">
    <location>
        <begin position="4244"/>
        <end position="4256"/>
    </location>
</feature>
<feature type="compositionally biased region" description="Basic residues" evidence="5">
    <location>
        <begin position="2137"/>
        <end position="2161"/>
    </location>
</feature>
<dbReference type="InterPro" id="IPR036291">
    <property type="entry name" value="NAD(P)-bd_dom_sf"/>
</dbReference>
<evidence type="ECO:0000256" key="2">
    <source>
        <dbReference type="ARBA" id="ARBA00001946"/>
    </source>
</evidence>
<dbReference type="CDD" id="cd05311">
    <property type="entry name" value="NAD_bind_2_malic_enz"/>
    <property type="match status" value="1"/>
</dbReference>
<feature type="region of interest" description="Disordered" evidence="5">
    <location>
        <begin position="1028"/>
        <end position="1103"/>
    </location>
</feature>
<feature type="compositionally biased region" description="Gly residues" evidence="5">
    <location>
        <begin position="741"/>
        <end position="750"/>
    </location>
</feature>
<feature type="compositionally biased region" description="Low complexity" evidence="5">
    <location>
        <begin position="1486"/>
        <end position="1495"/>
    </location>
</feature>
<feature type="compositionally biased region" description="Gly residues" evidence="5">
    <location>
        <begin position="1232"/>
        <end position="1244"/>
    </location>
</feature>
<dbReference type="FunFam" id="3.40.50.720:FF:000095">
    <property type="entry name" value="NADP-dependent malic enzyme"/>
    <property type="match status" value="1"/>
</dbReference>
<feature type="compositionally biased region" description="Low complexity" evidence="5">
    <location>
        <begin position="1222"/>
        <end position="1231"/>
    </location>
</feature>
<dbReference type="Pfam" id="PF12434">
    <property type="entry name" value="Malate_DH"/>
    <property type="match status" value="1"/>
</dbReference>